<evidence type="ECO:0000313" key="3">
    <source>
        <dbReference type="Proteomes" id="UP000504609"/>
    </source>
</evidence>
<evidence type="ECO:0000256" key="1">
    <source>
        <dbReference type="SAM" id="Coils"/>
    </source>
</evidence>
<name>A0A6J1HLD9_CUCMO</name>
<dbReference type="RefSeq" id="XP_022963849.1">
    <property type="nucleotide sequence ID" value="XM_023108081.1"/>
</dbReference>
<keyword evidence="3" id="KW-1185">Reference proteome</keyword>
<organism evidence="3 4">
    <name type="scientific">Cucurbita moschata</name>
    <name type="common">Winter crookneck squash</name>
    <name type="synonym">Cucurbita pepo var. moschata</name>
    <dbReference type="NCBI Taxonomy" id="3662"/>
    <lineage>
        <taxon>Eukaryota</taxon>
        <taxon>Viridiplantae</taxon>
        <taxon>Streptophyta</taxon>
        <taxon>Embryophyta</taxon>
        <taxon>Tracheophyta</taxon>
        <taxon>Spermatophyta</taxon>
        <taxon>Magnoliopsida</taxon>
        <taxon>eudicotyledons</taxon>
        <taxon>Gunneridae</taxon>
        <taxon>Pentapetalae</taxon>
        <taxon>rosids</taxon>
        <taxon>fabids</taxon>
        <taxon>Cucurbitales</taxon>
        <taxon>Cucurbitaceae</taxon>
        <taxon>Cucurbiteae</taxon>
        <taxon>Cucurbita</taxon>
    </lineage>
</organism>
<protein>
    <submittedName>
        <fullName evidence="4">Uncharacterized protein LOC111464038 isoform X1</fullName>
    </submittedName>
</protein>
<gene>
    <name evidence="4" type="primary">LOC111464038</name>
</gene>
<evidence type="ECO:0000313" key="4">
    <source>
        <dbReference type="RefSeq" id="XP_022963849.1"/>
    </source>
</evidence>
<sequence>MGKKRSRTRRSSAAELLETPPSTPLPATDSPKSAIFNRKINSNGNKFSSPENTNIVKNRVPAGLFKSPSRNASSLSTISDLKDFAASQLLDLKRHIDHSHSQIIKDHESSTSRLEKRFKIQSQACQKMMDEAEKEYKKMSQRIYESQEAMKASYEEFLAHEHESASRAACKTSMTELSQSFERSIDALRSRFGIPST</sequence>
<dbReference type="AlphaFoldDB" id="A0A6J1HLD9"/>
<dbReference type="PANTHER" id="PTHR37371">
    <property type="entry name" value="OS08G0180400 PROTEIN"/>
    <property type="match status" value="1"/>
</dbReference>
<dbReference type="KEGG" id="cmos:111464038"/>
<dbReference type="GeneID" id="111464038"/>
<evidence type="ECO:0000256" key="2">
    <source>
        <dbReference type="SAM" id="MobiDB-lite"/>
    </source>
</evidence>
<proteinExistence type="predicted"/>
<feature type="coiled-coil region" evidence="1">
    <location>
        <begin position="122"/>
        <end position="149"/>
    </location>
</feature>
<feature type="compositionally biased region" description="Low complexity" evidence="2">
    <location>
        <begin position="14"/>
        <end position="28"/>
    </location>
</feature>
<feature type="region of interest" description="Disordered" evidence="2">
    <location>
        <begin position="1"/>
        <end position="53"/>
    </location>
</feature>
<reference evidence="4" key="1">
    <citation type="submission" date="2025-08" db="UniProtKB">
        <authorList>
            <consortium name="RefSeq"/>
        </authorList>
    </citation>
    <scope>IDENTIFICATION</scope>
    <source>
        <tissue evidence="4">Young leaves</tissue>
    </source>
</reference>
<keyword evidence="1" id="KW-0175">Coiled coil</keyword>
<accession>A0A6J1HLD9</accession>
<feature type="compositionally biased region" description="Polar residues" evidence="2">
    <location>
        <begin position="39"/>
        <end position="53"/>
    </location>
</feature>
<dbReference type="Proteomes" id="UP000504609">
    <property type="component" value="Unplaced"/>
</dbReference>
<dbReference type="PANTHER" id="PTHR37371:SF1">
    <property type="entry name" value="KINESIN-LIKE PROTEIN"/>
    <property type="match status" value="1"/>
</dbReference>
<feature type="compositionally biased region" description="Basic residues" evidence="2">
    <location>
        <begin position="1"/>
        <end position="10"/>
    </location>
</feature>